<evidence type="ECO:0000256" key="1">
    <source>
        <dbReference type="ARBA" id="ARBA00011066"/>
    </source>
</evidence>
<dbReference type="EMBL" id="AP024412">
    <property type="protein sequence ID" value="BCR36637.1"/>
    <property type="molecule type" value="Genomic_DNA"/>
</dbReference>
<protein>
    <recommendedName>
        <fullName evidence="2 6">Carbamate kinase</fullName>
    </recommendedName>
</protein>
<evidence type="ECO:0000256" key="6">
    <source>
        <dbReference type="NCBIfam" id="TIGR00746"/>
    </source>
</evidence>
<evidence type="ECO:0000259" key="8">
    <source>
        <dbReference type="Pfam" id="PF00696"/>
    </source>
</evidence>
<dbReference type="RefSeq" id="WP_176239283.1">
    <property type="nucleotide sequence ID" value="NZ_AP024412.1"/>
</dbReference>
<dbReference type="InterPro" id="IPR036393">
    <property type="entry name" value="AceGlu_kinase-like_sf"/>
</dbReference>
<dbReference type="GO" id="GO:0019546">
    <property type="term" value="P:L-arginine deiminase pathway"/>
    <property type="evidence" value="ECO:0007669"/>
    <property type="project" value="TreeGrafter"/>
</dbReference>
<dbReference type="AlphaFoldDB" id="A0A7U9XVK7"/>
<dbReference type="Gene3D" id="3.40.1160.10">
    <property type="entry name" value="Acetylglutamate kinase-like"/>
    <property type="match status" value="1"/>
</dbReference>
<dbReference type="GO" id="GO:0008804">
    <property type="term" value="F:carbamate kinase activity"/>
    <property type="evidence" value="ECO:0007669"/>
    <property type="project" value="UniProtKB-UniRule"/>
</dbReference>
<dbReference type="KEGG" id="manr:MPAN_015300"/>
<reference evidence="9" key="1">
    <citation type="submission" date="2021-01" db="EMBL/GenBank/DDBJ databases">
        <title>Draft genome sequence of Acholeplasmataceae bacterium strain Mahy22.</title>
        <authorList>
            <person name="Watanabe M."/>
            <person name="Kojima H."/>
            <person name="Fukui M."/>
        </authorList>
    </citation>
    <scope>NUCLEOTIDE SEQUENCE</scope>
    <source>
        <strain evidence="9">Mahy22</strain>
    </source>
</reference>
<dbReference type="Proteomes" id="UP000620133">
    <property type="component" value="Chromosome"/>
</dbReference>
<dbReference type="PANTHER" id="PTHR30409:SF1">
    <property type="entry name" value="CARBAMATE KINASE-RELATED"/>
    <property type="match status" value="1"/>
</dbReference>
<evidence type="ECO:0000313" key="10">
    <source>
        <dbReference type="Proteomes" id="UP000620133"/>
    </source>
</evidence>
<dbReference type="PIRSF" id="PIRSF000723">
    <property type="entry name" value="Carbamate_kin"/>
    <property type="match status" value="1"/>
</dbReference>
<dbReference type="CDD" id="cd04235">
    <property type="entry name" value="AAK_CK"/>
    <property type="match status" value="1"/>
</dbReference>
<dbReference type="SUPFAM" id="SSF53633">
    <property type="entry name" value="Carbamate kinase-like"/>
    <property type="match status" value="1"/>
</dbReference>
<feature type="domain" description="Aspartate/glutamate/uridylate kinase" evidence="8">
    <location>
        <begin position="1"/>
        <end position="281"/>
    </location>
</feature>
<sequence>MKILVALGGNALGENPTAQLKLVKHAAKSIVDLAEEGHQVVIVHGNGPQVGMIQSAFENGHDVKSTIPLMPLPECGSMSQGYIGYHLQNAIGNELLSKHIDIDVATIVTQTVVDPNDAAFKHPTKPIGRFHTKDEADQLIKELGITMVEDSGRGYRQVVASPKPIDIVEKEMIKTLIKSKAIVIAAGGGGIPVVKTEGYVGVSAVIDKDFSSAKLAELIKADVFIILTAVNKVCINFGKPEQKELSTLTISEAKGYIKNNEFGKGSMEPKVAAAVSFVENNPLGKAIIASLEQASLAIAGKAGTTITID</sequence>
<proteinExistence type="inferred from homology"/>
<accession>A0A7U9XVK7</accession>
<dbReference type="FunFam" id="3.40.1160.10:FF:000007">
    <property type="entry name" value="Carbamate kinase"/>
    <property type="match status" value="1"/>
</dbReference>
<keyword evidence="4 7" id="KW-0418">Kinase</keyword>
<evidence type="ECO:0000313" key="9">
    <source>
        <dbReference type="EMBL" id="BCR36637.1"/>
    </source>
</evidence>
<evidence type="ECO:0000256" key="7">
    <source>
        <dbReference type="PIRNR" id="PIRNR000723"/>
    </source>
</evidence>
<dbReference type="PRINTS" id="PR01469">
    <property type="entry name" value="CARBMTKINASE"/>
</dbReference>
<comment type="catalytic activity">
    <reaction evidence="5">
        <text>hydrogencarbonate + NH4(+) + ATP = carbamoyl phosphate + ADP + H2O + H(+)</text>
        <dbReference type="Rhea" id="RHEA:10152"/>
        <dbReference type="ChEBI" id="CHEBI:15377"/>
        <dbReference type="ChEBI" id="CHEBI:15378"/>
        <dbReference type="ChEBI" id="CHEBI:17544"/>
        <dbReference type="ChEBI" id="CHEBI:28938"/>
        <dbReference type="ChEBI" id="CHEBI:30616"/>
        <dbReference type="ChEBI" id="CHEBI:58228"/>
        <dbReference type="ChEBI" id="CHEBI:456216"/>
        <dbReference type="EC" id="2.7.2.2"/>
    </reaction>
</comment>
<keyword evidence="10" id="KW-1185">Reference proteome</keyword>
<keyword evidence="3 7" id="KW-0808">Transferase</keyword>
<dbReference type="Pfam" id="PF00696">
    <property type="entry name" value="AA_kinase"/>
    <property type="match status" value="1"/>
</dbReference>
<dbReference type="NCBIfam" id="NF009007">
    <property type="entry name" value="PRK12352.1"/>
    <property type="match status" value="1"/>
</dbReference>
<dbReference type="GO" id="GO:0005829">
    <property type="term" value="C:cytosol"/>
    <property type="evidence" value="ECO:0007669"/>
    <property type="project" value="TreeGrafter"/>
</dbReference>
<organism evidence="9 10">
    <name type="scientific">Mariniplasma anaerobium</name>
    <dbReference type="NCBI Taxonomy" id="2735436"/>
    <lineage>
        <taxon>Bacteria</taxon>
        <taxon>Bacillati</taxon>
        <taxon>Mycoplasmatota</taxon>
        <taxon>Mollicutes</taxon>
        <taxon>Acholeplasmatales</taxon>
        <taxon>Acholeplasmataceae</taxon>
        <taxon>Mariniplasma</taxon>
    </lineage>
</organism>
<dbReference type="InterPro" id="IPR001048">
    <property type="entry name" value="Asp/Glu/Uridylate_kinase"/>
</dbReference>
<dbReference type="NCBIfam" id="TIGR00746">
    <property type="entry name" value="arcC"/>
    <property type="match status" value="1"/>
</dbReference>
<dbReference type="InterPro" id="IPR003964">
    <property type="entry name" value="Carb_kinase"/>
</dbReference>
<evidence type="ECO:0000256" key="2">
    <source>
        <dbReference type="ARBA" id="ARBA00013070"/>
    </source>
</evidence>
<dbReference type="PANTHER" id="PTHR30409">
    <property type="entry name" value="CARBAMATE KINASE"/>
    <property type="match status" value="1"/>
</dbReference>
<evidence type="ECO:0000256" key="3">
    <source>
        <dbReference type="ARBA" id="ARBA00022679"/>
    </source>
</evidence>
<comment type="similarity">
    <text evidence="1 7">Belongs to the carbamate kinase family.</text>
</comment>
<evidence type="ECO:0000256" key="4">
    <source>
        <dbReference type="ARBA" id="ARBA00022777"/>
    </source>
</evidence>
<evidence type="ECO:0000256" key="5">
    <source>
        <dbReference type="ARBA" id="ARBA00048467"/>
    </source>
</evidence>
<gene>
    <name evidence="9" type="ORF">MPAN_015300</name>
</gene>
<name>A0A7U9XVK7_9MOLU</name>